<keyword evidence="6" id="KW-1185">Reference proteome</keyword>
<dbReference type="InterPro" id="IPR018062">
    <property type="entry name" value="HTH_AraC-typ_CS"/>
</dbReference>
<dbReference type="Pfam" id="PF12833">
    <property type="entry name" value="HTH_18"/>
    <property type="match status" value="1"/>
</dbReference>
<dbReference type="Pfam" id="PF01965">
    <property type="entry name" value="DJ-1_PfpI"/>
    <property type="match status" value="1"/>
</dbReference>
<dbReference type="Gene3D" id="3.40.50.880">
    <property type="match status" value="1"/>
</dbReference>
<evidence type="ECO:0000313" key="5">
    <source>
        <dbReference type="EMBL" id="UVI35227.1"/>
    </source>
</evidence>
<dbReference type="InterPro" id="IPR052158">
    <property type="entry name" value="INH-QAR"/>
</dbReference>
<dbReference type="PROSITE" id="PS00041">
    <property type="entry name" value="HTH_ARAC_FAMILY_1"/>
    <property type="match status" value="1"/>
</dbReference>
<dbReference type="RefSeq" id="WP_265417896.1">
    <property type="nucleotide sequence ID" value="NZ_CP093443.1"/>
</dbReference>
<dbReference type="SUPFAM" id="SSF46689">
    <property type="entry name" value="Homeodomain-like"/>
    <property type="match status" value="2"/>
</dbReference>
<evidence type="ECO:0000259" key="4">
    <source>
        <dbReference type="PROSITE" id="PS01124"/>
    </source>
</evidence>
<dbReference type="SMART" id="SM00342">
    <property type="entry name" value="HTH_ARAC"/>
    <property type="match status" value="1"/>
</dbReference>
<dbReference type="PANTHER" id="PTHR43130:SF3">
    <property type="entry name" value="HTH-TYPE TRANSCRIPTIONAL REGULATOR RV1931C"/>
    <property type="match status" value="1"/>
</dbReference>
<dbReference type="InterPro" id="IPR018060">
    <property type="entry name" value="HTH_AraC"/>
</dbReference>
<keyword evidence="2" id="KW-0238">DNA-binding</keyword>
<organism evidence="5 6">
    <name type="scientific">Brevibacterium spongiae</name>
    <dbReference type="NCBI Taxonomy" id="2909672"/>
    <lineage>
        <taxon>Bacteria</taxon>
        <taxon>Bacillati</taxon>
        <taxon>Actinomycetota</taxon>
        <taxon>Actinomycetes</taxon>
        <taxon>Micrococcales</taxon>
        <taxon>Brevibacteriaceae</taxon>
        <taxon>Brevibacterium</taxon>
    </lineage>
</organism>
<dbReference type="SUPFAM" id="SSF52317">
    <property type="entry name" value="Class I glutamine amidotransferase-like"/>
    <property type="match status" value="1"/>
</dbReference>
<keyword evidence="3" id="KW-0804">Transcription</keyword>
<dbReference type="CDD" id="cd03137">
    <property type="entry name" value="GATase1_AraC_1"/>
    <property type="match status" value="1"/>
</dbReference>
<feature type="domain" description="HTH araC/xylS-type" evidence="4">
    <location>
        <begin position="244"/>
        <end position="342"/>
    </location>
</feature>
<reference evidence="5" key="1">
    <citation type="submission" date="2022-03" db="EMBL/GenBank/DDBJ databases">
        <title>Brevibacterium spongiae sp. nov., isolated from marine sponge.</title>
        <authorList>
            <person name="Li Z."/>
            <person name="Zhang M."/>
        </authorList>
    </citation>
    <scope>NUCLEOTIDE SEQUENCE</scope>
    <source>
        <strain evidence="5">WHS-Z9</strain>
    </source>
</reference>
<sequence length="347" mass="38002">MAEIVIRDRAAFGGIAASMDREGQRNMSEKSAVKIAIFAFDGITMFHLSVPQMVFDEVARLGLADWETAVFSGDGSPVRTAEGYEISGIAGPQTASDADIVVIPSWHRDGRPAGAELRQLLVSEHARGTTVAGLCLGTFPIADAGLLTGRRVVTHWRAFELLAERHADLCVDESVLYIDDDDVFTSAGTASGLDACLHLVRARLGAAAANQVARNLVIAPHRDGGQAQYIQRPLPTRTEDDPIAKILAWALNRLGEDLSVERLAREAHMISRSFVRLFKSSTGTTPAAWVRYRRLDEARRLLESTDRSIDRIAADCGFGSATTFRQNFAEAFRTTPTDYRRQFAAKR</sequence>
<evidence type="ECO:0000313" key="6">
    <source>
        <dbReference type="Proteomes" id="UP001064879"/>
    </source>
</evidence>
<dbReference type="PANTHER" id="PTHR43130">
    <property type="entry name" value="ARAC-FAMILY TRANSCRIPTIONAL REGULATOR"/>
    <property type="match status" value="1"/>
</dbReference>
<dbReference type="EMBL" id="CP093443">
    <property type="protein sequence ID" value="UVI35227.1"/>
    <property type="molecule type" value="Genomic_DNA"/>
</dbReference>
<dbReference type="InterPro" id="IPR002818">
    <property type="entry name" value="DJ-1/PfpI"/>
</dbReference>
<dbReference type="Gene3D" id="1.10.10.60">
    <property type="entry name" value="Homeodomain-like"/>
    <property type="match status" value="1"/>
</dbReference>
<evidence type="ECO:0000256" key="3">
    <source>
        <dbReference type="ARBA" id="ARBA00023163"/>
    </source>
</evidence>
<name>A0ABY5SL77_9MICO</name>
<protein>
    <submittedName>
        <fullName evidence="5">Helix-turn-helix domain-containing protein</fullName>
    </submittedName>
</protein>
<evidence type="ECO:0000256" key="1">
    <source>
        <dbReference type="ARBA" id="ARBA00023015"/>
    </source>
</evidence>
<gene>
    <name evidence="5" type="ORF">L1F31_14035</name>
</gene>
<evidence type="ECO:0000256" key="2">
    <source>
        <dbReference type="ARBA" id="ARBA00023125"/>
    </source>
</evidence>
<accession>A0ABY5SL77</accession>
<keyword evidence="1" id="KW-0805">Transcription regulation</keyword>
<dbReference type="PROSITE" id="PS01124">
    <property type="entry name" value="HTH_ARAC_FAMILY_2"/>
    <property type="match status" value="1"/>
</dbReference>
<dbReference type="Proteomes" id="UP001064879">
    <property type="component" value="Chromosome"/>
</dbReference>
<dbReference type="InterPro" id="IPR009057">
    <property type="entry name" value="Homeodomain-like_sf"/>
</dbReference>
<dbReference type="InterPro" id="IPR029062">
    <property type="entry name" value="Class_I_gatase-like"/>
</dbReference>
<proteinExistence type="predicted"/>